<dbReference type="InterPro" id="IPR046956">
    <property type="entry name" value="RLP23-like"/>
</dbReference>
<keyword evidence="3" id="KW-0732">Signal</keyword>
<dbReference type="InterPro" id="IPR032675">
    <property type="entry name" value="LRR_dom_sf"/>
</dbReference>
<dbReference type="Proteomes" id="UP000655225">
    <property type="component" value="Unassembled WGS sequence"/>
</dbReference>
<dbReference type="OrthoDB" id="773329at2759"/>
<accession>A0A835D8J6</accession>
<keyword evidence="5" id="KW-0472">Membrane</keyword>
<name>A0A835D8J6_TETSI</name>
<organism evidence="7 8">
    <name type="scientific">Tetracentron sinense</name>
    <name type="common">Spur-leaf</name>
    <dbReference type="NCBI Taxonomy" id="13715"/>
    <lineage>
        <taxon>Eukaryota</taxon>
        <taxon>Viridiplantae</taxon>
        <taxon>Streptophyta</taxon>
        <taxon>Embryophyta</taxon>
        <taxon>Tracheophyta</taxon>
        <taxon>Spermatophyta</taxon>
        <taxon>Magnoliopsida</taxon>
        <taxon>Trochodendrales</taxon>
        <taxon>Trochodendraceae</taxon>
        <taxon>Tetracentron</taxon>
    </lineage>
</organism>
<gene>
    <name evidence="7" type="ORF">HHK36_023294</name>
</gene>
<evidence type="ECO:0000313" key="8">
    <source>
        <dbReference type="Proteomes" id="UP000655225"/>
    </source>
</evidence>
<evidence type="ECO:0000256" key="4">
    <source>
        <dbReference type="ARBA" id="ARBA00022989"/>
    </source>
</evidence>
<evidence type="ECO:0000256" key="5">
    <source>
        <dbReference type="ARBA" id="ARBA00023136"/>
    </source>
</evidence>
<dbReference type="EMBL" id="JABCRI010000017">
    <property type="protein sequence ID" value="KAF8390994.1"/>
    <property type="molecule type" value="Genomic_DNA"/>
</dbReference>
<keyword evidence="6" id="KW-0325">Glycoprotein</keyword>
<reference evidence="7 8" key="1">
    <citation type="submission" date="2020-04" db="EMBL/GenBank/DDBJ databases">
        <title>Plant Genome Project.</title>
        <authorList>
            <person name="Zhang R.-G."/>
        </authorList>
    </citation>
    <scope>NUCLEOTIDE SEQUENCE [LARGE SCALE GENOMIC DNA]</scope>
    <source>
        <strain evidence="7">YNK0</strain>
        <tissue evidence="7">Leaf</tissue>
    </source>
</reference>
<dbReference type="GO" id="GO:0016020">
    <property type="term" value="C:membrane"/>
    <property type="evidence" value="ECO:0007669"/>
    <property type="project" value="UniProtKB-SubCell"/>
</dbReference>
<evidence type="ECO:0000313" key="7">
    <source>
        <dbReference type="EMBL" id="KAF8390994.1"/>
    </source>
</evidence>
<dbReference type="Gene3D" id="3.80.10.10">
    <property type="entry name" value="Ribonuclease Inhibitor"/>
    <property type="match status" value="1"/>
</dbReference>
<keyword evidence="2" id="KW-0812">Transmembrane</keyword>
<keyword evidence="4" id="KW-1133">Transmembrane helix</keyword>
<dbReference type="PANTHER" id="PTHR48063">
    <property type="entry name" value="LRR RECEPTOR-LIKE KINASE"/>
    <property type="match status" value="1"/>
</dbReference>
<evidence type="ECO:0000256" key="6">
    <source>
        <dbReference type="ARBA" id="ARBA00023180"/>
    </source>
</evidence>
<dbReference type="AlphaFoldDB" id="A0A835D8J6"/>
<evidence type="ECO:0000256" key="3">
    <source>
        <dbReference type="ARBA" id="ARBA00022729"/>
    </source>
</evidence>
<evidence type="ECO:0000256" key="2">
    <source>
        <dbReference type="ARBA" id="ARBA00022692"/>
    </source>
</evidence>
<comment type="caution">
    <text evidence="7">The sequence shown here is derived from an EMBL/GenBank/DDBJ whole genome shotgun (WGS) entry which is preliminary data.</text>
</comment>
<proteinExistence type="predicted"/>
<sequence>MSIVGPISDNDEGQCRPSLGMAILDVESYMILEEGEKSDEIGTLSPQNENIDLGRIPSGNQLQTLNGSSIYVGNPQLCGPPITKNCPGDATSEGPVPVGNDEAVDDDGFEMFRFYVSMEPGFVVGFWGVWHFVVKEILEDCLFSVHQRHEGLALCAYCSQHGPFTKEDRVEKEPVSKERVYPGRRFTDYAILGDDIGFNPFGDPFEQYIIEFHIPYSLCAAAVHVLLASGEASSL</sequence>
<protein>
    <submittedName>
        <fullName evidence="7">Uncharacterized protein</fullName>
    </submittedName>
</protein>
<comment type="subcellular location">
    <subcellularLocation>
        <location evidence="1">Membrane</location>
        <topology evidence="1">Single-pass type I membrane protein</topology>
    </subcellularLocation>
</comment>
<keyword evidence="8" id="KW-1185">Reference proteome</keyword>
<evidence type="ECO:0000256" key="1">
    <source>
        <dbReference type="ARBA" id="ARBA00004479"/>
    </source>
</evidence>
<dbReference type="PANTHER" id="PTHR48063:SF112">
    <property type="entry name" value="RECEPTOR LIKE PROTEIN 30-LIKE"/>
    <property type="match status" value="1"/>
</dbReference>